<protein>
    <recommendedName>
        <fullName evidence="2">non-specific serine/threonine protein kinase</fullName>
        <ecNumber evidence="2">2.7.11.1</ecNumber>
    </recommendedName>
</protein>
<dbReference type="STRING" id="1077348.A0A2G8SK55"/>
<dbReference type="InterPro" id="IPR008271">
    <property type="entry name" value="Ser/Thr_kinase_AS"/>
</dbReference>
<keyword evidence="14" id="KW-1185">Reference proteome</keyword>
<name>A0A2G8SK55_9APHY</name>
<evidence type="ECO:0000313" key="14">
    <source>
        <dbReference type="Proteomes" id="UP000230002"/>
    </source>
</evidence>
<comment type="similarity">
    <text evidence="1">Belongs to the protein kinase superfamily. AGC Ser/Thr protein kinase family. PDPK1 subfamily.</text>
</comment>
<evidence type="ECO:0000256" key="5">
    <source>
        <dbReference type="ARBA" id="ARBA00022741"/>
    </source>
</evidence>
<keyword evidence="6" id="KW-0418">Kinase</keyword>
<feature type="compositionally biased region" description="Polar residues" evidence="11">
    <location>
        <begin position="58"/>
        <end position="74"/>
    </location>
</feature>
<feature type="region of interest" description="Disordered" evidence="11">
    <location>
        <begin position="417"/>
        <end position="571"/>
    </location>
</feature>
<dbReference type="EC" id="2.7.11.1" evidence="2"/>
<evidence type="ECO:0000256" key="11">
    <source>
        <dbReference type="SAM" id="MobiDB-lite"/>
    </source>
</evidence>
<feature type="compositionally biased region" description="Low complexity" evidence="11">
    <location>
        <begin position="24"/>
        <end position="38"/>
    </location>
</feature>
<dbReference type="InterPro" id="IPR039046">
    <property type="entry name" value="PDPK1"/>
</dbReference>
<evidence type="ECO:0000256" key="3">
    <source>
        <dbReference type="ARBA" id="ARBA00022527"/>
    </source>
</evidence>
<keyword evidence="7 10" id="KW-0067">ATP-binding</keyword>
<feature type="compositionally biased region" description="Low complexity" evidence="11">
    <location>
        <begin position="529"/>
        <end position="543"/>
    </location>
</feature>
<dbReference type="PANTHER" id="PTHR24356:SF163">
    <property type="entry name" value="3-PHOSPHOINOSITIDE-DEPENDENT PROTEIN KINASE 1-RELATED"/>
    <property type="match status" value="1"/>
</dbReference>
<dbReference type="Gene3D" id="1.10.510.10">
    <property type="entry name" value="Transferase(Phosphotransferase) domain 1"/>
    <property type="match status" value="2"/>
</dbReference>
<sequence>MLKLQVSSRSPDTTHPTPTLAELSRNASVISSSSSNSSCPDLTHTTPVRPRPLRNFSAPRTNLRSRSPQSPTTPHRTRPPAYLTRELGYPEDDPAPLRPPASRTQSKSRNSSVTGRMTVDDFEFMEELGQGSYSTVWHCKLLATGQEYAIKRIDKAHLKRHQKEQTALAEKNTLVRLGSGHPGIVRLHWTFQDEWSLFFVLDLARNGELQTRISQIGSLSIECVRYYAAQIVDALGYMHSKGVIHRDLKPENLLLDDALRIKITDFGTGKLLDSGGEPTKTFVGTAQYVSPELLEHNESSKSELNMTPSRPATCDDWQKIKQLEYDFPEGFDEQAQDLVRKLLVREPDQRLGAGSTGSPYDMRALRSHPFFAPINWSTLWSDPPPPLEAGLVKKDAPQSSNISIRLAWDALDENAIEDDDQDELDDAVSWTSNGEGTEPNHSPVRANGHTPHELIGPFDERRTEVLPPLPLSNVEEERNTSADGVRFISPSQSSSIPEDEIRDTVNDVLDIPVPTRSSPIDVPRAPRPGSHSTGSITSSSDGSPVDKLPVPSDESSRGRPRAQTPIQGNGLHDPELYVTSLAFFRVFPVPLSFPFCFDKLTGIAERRNSLMLPGEHVVFNTSVEPGGPKRRASRLLAMAVTPKKHQKQQQQRPRQLILTTHRLLCVKNKPGRAVQVRTELFVKPPSGKDKDKDRDLRHLVSSIEPKGEREFVVITPTKTHCWVAGSASIASTWIRKIQEVIETNPPAPATSTGLANGTSSSSTSAAATFANGLASAIPIGGRLRSISRT</sequence>
<organism evidence="13 14">
    <name type="scientific">Ganoderma sinense ZZ0214-1</name>
    <dbReference type="NCBI Taxonomy" id="1077348"/>
    <lineage>
        <taxon>Eukaryota</taxon>
        <taxon>Fungi</taxon>
        <taxon>Dikarya</taxon>
        <taxon>Basidiomycota</taxon>
        <taxon>Agaricomycotina</taxon>
        <taxon>Agaricomycetes</taxon>
        <taxon>Polyporales</taxon>
        <taxon>Polyporaceae</taxon>
        <taxon>Ganoderma</taxon>
    </lineage>
</organism>
<comment type="catalytic activity">
    <reaction evidence="8">
        <text>L-threonyl-[protein] + ATP = O-phospho-L-threonyl-[protein] + ADP + H(+)</text>
        <dbReference type="Rhea" id="RHEA:46608"/>
        <dbReference type="Rhea" id="RHEA-COMP:11060"/>
        <dbReference type="Rhea" id="RHEA-COMP:11605"/>
        <dbReference type="ChEBI" id="CHEBI:15378"/>
        <dbReference type="ChEBI" id="CHEBI:30013"/>
        <dbReference type="ChEBI" id="CHEBI:30616"/>
        <dbReference type="ChEBI" id="CHEBI:61977"/>
        <dbReference type="ChEBI" id="CHEBI:456216"/>
        <dbReference type="EC" id="2.7.11.1"/>
    </reaction>
</comment>
<accession>A0A2G8SK55</accession>
<dbReference type="GO" id="GO:0035556">
    <property type="term" value="P:intracellular signal transduction"/>
    <property type="evidence" value="ECO:0007669"/>
    <property type="project" value="TreeGrafter"/>
</dbReference>
<evidence type="ECO:0000256" key="6">
    <source>
        <dbReference type="ARBA" id="ARBA00022777"/>
    </source>
</evidence>
<evidence type="ECO:0000256" key="7">
    <source>
        <dbReference type="ARBA" id="ARBA00022840"/>
    </source>
</evidence>
<keyword evidence="5 10" id="KW-0547">Nucleotide-binding</keyword>
<dbReference type="PROSITE" id="PS50011">
    <property type="entry name" value="PROTEIN_KINASE_DOM"/>
    <property type="match status" value="1"/>
</dbReference>
<dbReference type="InterPro" id="IPR011009">
    <property type="entry name" value="Kinase-like_dom_sf"/>
</dbReference>
<gene>
    <name evidence="13" type="ORF">GSI_03851</name>
</gene>
<evidence type="ECO:0000256" key="10">
    <source>
        <dbReference type="PROSITE-ProRule" id="PRU10141"/>
    </source>
</evidence>
<dbReference type="PROSITE" id="PS00107">
    <property type="entry name" value="PROTEIN_KINASE_ATP"/>
    <property type="match status" value="1"/>
</dbReference>
<dbReference type="InterPro" id="IPR011993">
    <property type="entry name" value="PH-like_dom_sf"/>
</dbReference>
<feature type="compositionally biased region" description="Acidic residues" evidence="11">
    <location>
        <begin position="417"/>
        <end position="426"/>
    </location>
</feature>
<evidence type="ECO:0000256" key="8">
    <source>
        <dbReference type="ARBA" id="ARBA00047899"/>
    </source>
</evidence>
<feature type="domain" description="Protein kinase" evidence="12">
    <location>
        <begin position="122"/>
        <end position="371"/>
    </location>
</feature>
<dbReference type="SUPFAM" id="SSF50729">
    <property type="entry name" value="PH domain-like"/>
    <property type="match status" value="1"/>
</dbReference>
<evidence type="ECO:0000256" key="2">
    <source>
        <dbReference type="ARBA" id="ARBA00012513"/>
    </source>
</evidence>
<dbReference type="GO" id="GO:0005524">
    <property type="term" value="F:ATP binding"/>
    <property type="evidence" value="ECO:0007669"/>
    <property type="project" value="UniProtKB-UniRule"/>
</dbReference>
<dbReference type="OrthoDB" id="347657at2759"/>
<dbReference type="SMART" id="SM00220">
    <property type="entry name" value="S_TKc"/>
    <property type="match status" value="1"/>
</dbReference>
<evidence type="ECO:0000313" key="13">
    <source>
        <dbReference type="EMBL" id="PIL34140.1"/>
    </source>
</evidence>
<feature type="compositionally biased region" description="Polar residues" evidence="11">
    <location>
        <begin position="1"/>
        <end position="17"/>
    </location>
</feature>
<feature type="binding site" evidence="10">
    <location>
        <position position="151"/>
    </location>
    <ligand>
        <name>ATP</name>
        <dbReference type="ChEBI" id="CHEBI:30616"/>
    </ligand>
</feature>
<comment type="caution">
    <text evidence="13">The sequence shown here is derived from an EMBL/GenBank/DDBJ whole genome shotgun (WGS) entry which is preliminary data.</text>
</comment>
<dbReference type="InterPro" id="IPR050236">
    <property type="entry name" value="Ser_Thr_kinase_AGC"/>
</dbReference>
<evidence type="ECO:0000256" key="9">
    <source>
        <dbReference type="ARBA" id="ARBA00048679"/>
    </source>
</evidence>
<keyword evidence="4" id="KW-0808">Transferase</keyword>
<proteinExistence type="inferred from homology"/>
<keyword evidence="3" id="KW-0723">Serine/threonine-protein kinase</keyword>
<dbReference type="AlphaFoldDB" id="A0A2G8SK55"/>
<dbReference type="CDD" id="cd05581">
    <property type="entry name" value="STKc_PDK1"/>
    <property type="match status" value="1"/>
</dbReference>
<dbReference type="Pfam" id="PF00069">
    <property type="entry name" value="Pkinase"/>
    <property type="match status" value="1"/>
</dbReference>
<reference evidence="13 14" key="1">
    <citation type="journal article" date="2015" name="Sci. Rep.">
        <title>Chromosome-level genome map provides insights into diverse defense mechanisms in the medicinal fungus Ganoderma sinense.</title>
        <authorList>
            <person name="Zhu Y."/>
            <person name="Xu J."/>
            <person name="Sun C."/>
            <person name="Zhou S."/>
            <person name="Xu H."/>
            <person name="Nelson D.R."/>
            <person name="Qian J."/>
            <person name="Song J."/>
            <person name="Luo H."/>
            <person name="Xiang L."/>
            <person name="Li Y."/>
            <person name="Xu Z."/>
            <person name="Ji A."/>
            <person name="Wang L."/>
            <person name="Lu S."/>
            <person name="Hayward A."/>
            <person name="Sun W."/>
            <person name="Li X."/>
            <person name="Schwartz D.C."/>
            <person name="Wang Y."/>
            <person name="Chen S."/>
        </authorList>
    </citation>
    <scope>NUCLEOTIDE SEQUENCE [LARGE SCALE GENOMIC DNA]</scope>
    <source>
        <strain evidence="13 14">ZZ0214-1</strain>
    </source>
</reference>
<dbReference type="SUPFAM" id="SSF56112">
    <property type="entry name" value="Protein kinase-like (PK-like)"/>
    <property type="match status" value="1"/>
</dbReference>
<comment type="catalytic activity">
    <reaction evidence="9">
        <text>L-seryl-[protein] + ATP = O-phospho-L-seryl-[protein] + ADP + H(+)</text>
        <dbReference type="Rhea" id="RHEA:17989"/>
        <dbReference type="Rhea" id="RHEA-COMP:9863"/>
        <dbReference type="Rhea" id="RHEA-COMP:11604"/>
        <dbReference type="ChEBI" id="CHEBI:15378"/>
        <dbReference type="ChEBI" id="CHEBI:29999"/>
        <dbReference type="ChEBI" id="CHEBI:30616"/>
        <dbReference type="ChEBI" id="CHEBI:83421"/>
        <dbReference type="ChEBI" id="CHEBI:456216"/>
        <dbReference type="EC" id="2.7.11.1"/>
    </reaction>
</comment>
<feature type="compositionally biased region" description="Polar residues" evidence="11">
    <location>
        <begin position="102"/>
        <end position="114"/>
    </location>
</feature>
<dbReference type="Gene3D" id="3.30.200.20">
    <property type="entry name" value="Phosphorylase Kinase, domain 1"/>
    <property type="match status" value="1"/>
</dbReference>
<dbReference type="InterPro" id="IPR000719">
    <property type="entry name" value="Prot_kinase_dom"/>
</dbReference>
<dbReference type="PROSITE" id="PS00108">
    <property type="entry name" value="PROTEIN_KINASE_ST"/>
    <property type="match status" value="1"/>
</dbReference>
<evidence type="ECO:0000259" key="12">
    <source>
        <dbReference type="PROSITE" id="PS50011"/>
    </source>
</evidence>
<evidence type="ECO:0000256" key="1">
    <source>
        <dbReference type="ARBA" id="ARBA00010006"/>
    </source>
</evidence>
<dbReference type="Gene3D" id="2.30.29.30">
    <property type="entry name" value="Pleckstrin-homology domain (PH domain)/Phosphotyrosine-binding domain (PTB)"/>
    <property type="match status" value="1"/>
</dbReference>
<dbReference type="Proteomes" id="UP000230002">
    <property type="component" value="Unassembled WGS sequence"/>
</dbReference>
<dbReference type="GO" id="GO:0004674">
    <property type="term" value="F:protein serine/threonine kinase activity"/>
    <property type="evidence" value="ECO:0007669"/>
    <property type="project" value="UniProtKB-KW"/>
</dbReference>
<dbReference type="PANTHER" id="PTHR24356">
    <property type="entry name" value="SERINE/THREONINE-PROTEIN KINASE"/>
    <property type="match status" value="1"/>
</dbReference>
<feature type="region of interest" description="Disordered" evidence="11">
    <location>
        <begin position="1"/>
        <end position="114"/>
    </location>
</feature>
<evidence type="ECO:0000256" key="4">
    <source>
        <dbReference type="ARBA" id="ARBA00022679"/>
    </source>
</evidence>
<dbReference type="EMBL" id="AYKW01000006">
    <property type="protein sequence ID" value="PIL34140.1"/>
    <property type="molecule type" value="Genomic_DNA"/>
</dbReference>
<dbReference type="InterPro" id="IPR017441">
    <property type="entry name" value="Protein_kinase_ATP_BS"/>
</dbReference>